<name>A0A517SKC6_9PLAN</name>
<protein>
    <recommendedName>
        <fullName evidence="4">Serine active site containing 1-like protein</fullName>
    </recommendedName>
</protein>
<feature type="transmembrane region" description="Helical" evidence="1">
    <location>
        <begin position="175"/>
        <end position="192"/>
    </location>
</feature>
<dbReference type="EMBL" id="CP036271">
    <property type="protein sequence ID" value="QDT56571.1"/>
    <property type="molecule type" value="Genomic_DNA"/>
</dbReference>
<proteinExistence type="predicted"/>
<evidence type="ECO:0008006" key="4">
    <source>
        <dbReference type="Google" id="ProtNLM"/>
    </source>
</evidence>
<dbReference type="KEGG" id="ccos:Pan44_46270"/>
<keyword evidence="1" id="KW-0472">Membrane</keyword>
<evidence type="ECO:0000256" key="1">
    <source>
        <dbReference type="SAM" id="Phobius"/>
    </source>
</evidence>
<feature type="transmembrane region" description="Helical" evidence="1">
    <location>
        <begin position="225"/>
        <end position="243"/>
    </location>
</feature>
<keyword evidence="3" id="KW-1185">Reference proteome</keyword>
<dbReference type="InParanoid" id="A0A517SKC6"/>
<sequence>MHQRIRGGLTQTQGLWLGIAFSLAFTVVIWLADSRLGGVSLRPDRQVAYWYPWVTAAPTIWTRISVWGLYLAHQLTIWGLIWYAQSRRTRYSDTLHPVNLWALAANAGFIVLHFAQTHLFYDGLGLDVSEQSSQWSVILLLVIVLLMENQRRGLFFGWKVPGTLMREAGRGVRKYHGYYFAWATIYTFWYHPMVGTPGHLLGFLYIFLLLLQGSLFFTRIHTNRWWTITQEVLVLLHGTLVALSNAPRLWQMFCFGFAGLFIVTQMHGLGLSRAARWAFLALYVGGALAVYSRIGFDRIHQVAWIPFTEYAVTFLVAALVWIGMRAAALRQRRGAGE</sequence>
<dbReference type="AlphaFoldDB" id="A0A517SKC6"/>
<keyword evidence="1" id="KW-1133">Transmembrane helix</keyword>
<feature type="transmembrane region" description="Helical" evidence="1">
    <location>
        <begin position="302"/>
        <end position="323"/>
    </location>
</feature>
<feature type="transmembrane region" description="Helical" evidence="1">
    <location>
        <begin position="60"/>
        <end position="83"/>
    </location>
</feature>
<feature type="transmembrane region" description="Helical" evidence="1">
    <location>
        <begin position="95"/>
        <end position="115"/>
    </location>
</feature>
<feature type="transmembrane region" description="Helical" evidence="1">
    <location>
        <begin position="198"/>
        <end position="218"/>
    </location>
</feature>
<dbReference type="Proteomes" id="UP000315700">
    <property type="component" value="Chromosome"/>
</dbReference>
<gene>
    <name evidence="2" type="ORF">Pan44_46270</name>
</gene>
<evidence type="ECO:0000313" key="3">
    <source>
        <dbReference type="Proteomes" id="UP000315700"/>
    </source>
</evidence>
<evidence type="ECO:0000313" key="2">
    <source>
        <dbReference type="EMBL" id="QDT56571.1"/>
    </source>
</evidence>
<dbReference type="RefSeq" id="WP_145034033.1">
    <property type="nucleotide sequence ID" value="NZ_CP036271.1"/>
</dbReference>
<feature type="transmembrane region" description="Helical" evidence="1">
    <location>
        <begin position="12"/>
        <end position="32"/>
    </location>
</feature>
<feature type="transmembrane region" description="Helical" evidence="1">
    <location>
        <begin position="135"/>
        <end position="154"/>
    </location>
</feature>
<feature type="transmembrane region" description="Helical" evidence="1">
    <location>
        <begin position="249"/>
        <end position="270"/>
    </location>
</feature>
<dbReference type="OrthoDB" id="57937at2"/>
<feature type="transmembrane region" description="Helical" evidence="1">
    <location>
        <begin position="277"/>
        <end position="296"/>
    </location>
</feature>
<reference evidence="2 3" key="1">
    <citation type="submission" date="2019-02" db="EMBL/GenBank/DDBJ databases">
        <title>Deep-cultivation of Planctomycetes and their phenomic and genomic characterization uncovers novel biology.</title>
        <authorList>
            <person name="Wiegand S."/>
            <person name="Jogler M."/>
            <person name="Boedeker C."/>
            <person name="Pinto D."/>
            <person name="Vollmers J."/>
            <person name="Rivas-Marin E."/>
            <person name="Kohn T."/>
            <person name="Peeters S.H."/>
            <person name="Heuer A."/>
            <person name="Rast P."/>
            <person name="Oberbeckmann S."/>
            <person name="Bunk B."/>
            <person name="Jeske O."/>
            <person name="Meyerdierks A."/>
            <person name="Storesund J.E."/>
            <person name="Kallscheuer N."/>
            <person name="Luecker S."/>
            <person name="Lage O.M."/>
            <person name="Pohl T."/>
            <person name="Merkel B.J."/>
            <person name="Hornburger P."/>
            <person name="Mueller R.-W."/>
            <person name="Bruemmer F."/>
            <person name="Labrenz M."/>
            <person name="Spormann A.M."/>
            <person name="Op den Camp H."/>
            <person name="Overmann J."/>
            <person name="Amann R."/>
            <person name="Jetten M.S.M."/>
            <person name="Mascher T."/>
            <person name="Medema M.H."/>
            <person name="Devos D.P."/>
            <person name="Kaster A.-K."/>
            <person name="Ovreas L."/>
            <person name="Rohde M."/>
            <person name="Galperin M.Y."/>
            <person name="Jogler C."/>
        </authorList>
    </citation>
    <scope>NUCLEOTIDE SEQUENCE [LARGE SCALE GENOMIC DNA]</scope>
    <source>
        <strain evidence="2 3">Pan44</strain>
    </source>
</reference>
<accession>A0A517SKC6</accession>
<keyword evidence="1" id="KW-0812">Transmembrane</keyword>
<organism evidence="2 3">
    <name type="scientific">Caulifigura coniformis</name>
    <dbReference type="NCBI Taxonomy" id="2527983"/>
    <lineage>
        <taxon>Bacteria</taxon>
        <taxon>Pseudomonadati</taxon>
        <taxon>Planctomycetota</taxon>
        <taxon>Planctomycetia</taxon>
        <taxon>Planctomycetales</taxon>
        <taxon>Planctomycetaceae</taxon>
        <taxon>Caulifigura</taxon>
    </lineage>
</organism>